<keyword evidence="4" id="KW-0862">Zinc</keyword>
<evidence type="ECO:0000256" key="1">
    <source>
        <dbReference type="ARBA" id="ARBA00022723"/>
    </source>
</evidence>
<dbReference type="GO" id="GO:0000981">
    <property type="term" value="F:DNA-binding transcription factor activity, RNA polymerase II-specific"/>
    <property type="evidence" value="ECO:0007669"/>
    <property type="project" value="TreeGrafter"/>
</dbReference>
<feature type="domain" description="C2H2-type" evidence="7">
    <location>
        <begin position="322"/>
        <end position="352"/>
    </location>
</feature>
<feature type="domain" description="C2H2-type" evidence="7">
    <location>
        <begin position="165"/>
        <end position="194"/>
    </location>
</feature>
<protein>
    <submittedName>
        <fullName evidence="8">13264_t:CDS:1</fullName>
    </submittedName>
</protein>
<feature type="domain" description="C2H2-type" evidence="7">
    <location>
        <begin position="135"/>
        <end position="164"/>
    </location>
</feature>
<feature type="domain" description="C2H2-type" evidence="7">
    <location>
        <begin position="74"/>
        <end position="103"/>
    </location>
</feature>
<evidence type="ECO:0000256" key="6">
    <source>
        <dbReference type="SAM" id="MobiDB-lite"/>
    </source>
</evidence>
<dbReference type="FunFam" id="3.30.160.60:FF:000100">
    <property type="entry name" value="Zinc finger 45-like"/>
    <property type="match status" value="2"/>
</dbReference>
<accession>A0A9N9GFC2</accession>
<dbReference type="PROSITE" id="PS50157">
    <property type="entry name" value="ZINC_FINGER_C2H2_2"/>
    <property type="match status" value="9"/>
</dbReference>
<evidence type="ECO:0000313" key="8">
    <source>
        <dbReference type="EMBL" id="CAG8598412.1"/>
    </source>
</evidence>
<feature type="domain" description="C2H2-type" evidence="7">
    <location>
        <begin position="382"/>
        <end position="412"/>
    </location>
</feature>
<feature type="compositionally biased region" description="Polar residues" evidence="6">
    <location>
        <begin position="10"/>
        <end position="24"/>
    </location>
</feature>
<evidence type="ECO:0000256" key="5">
    <source>
        <dbReference type="PROSITE-ProRule" id="PRU00042"/>
    </source>
</evidence>
<dbReference type="PANTHER" id="PTHR19818">
    <property type="entry name" value="ZINC FINGER PROTEIN ZIC AND GLI"/>
    <property type="match status" value="1"/>
</dbReference>
<feature type="compositionally biased region" description="Polar residues" evidence="6">
    <location>
        <begin position="42"/>
        <end position="51"/>
    </location>
</feature>
<dbReference type="InterPro" id="IPR036236">
    <property type="entry name" value="Znf_C2H2_sf"/>
</dbReference>
<feature type="domain" description="C2H2-type" evidence="7">
    <location>
        <begin position="226"/>
        <end position="256"/>
    </location>
</feature>
<dbReference type="PANTHER" id="PTHR19818:SF139">
    <property type="entry name" value="PAIR-RULE PROTEIN ODD-PAIRED"/>
    <property type="match status" value="1"/>
</dbReference>
<evidence type="ECO:0000313" key="9">
    <source>
        <dbReference type="Proteomes" id="UP000789508"/>
    </source>
</evidence>
<feature type="domain" description="C2H2-type" evidence="7">
    <location>
        <begin position="255"/>
        <end position="282"/>
    </location>
</feature>
<reference evidence="8" key="1">
    <citation type="submission" date="2021-06" db="EMBL/GenBank/DDBJ databases">
        <authorList>
            <person name="Kallberg Y."/>
            <person name="Tangrot J."/>
            <person name="Rosling A."/>
        </authorList>
    </citation>
    <scope>NUCLEOTIDE SEQUENCE</scope>
    <source>
        <strain evidence="8">FL130A</strain>
    </source>
</reference>
<dbReference type="Pfam" id="PF00096">
    <property type="entry name" value="zf-C2H2"/>
    <property type="match status" value="4"/>
</dbReference>
<gene>
    <name evidence="8" type="ORF">ALEPTO_LOCUS8028</name>
</gene>
<evidence type="ECO:0000256" key="4">
    <source>
        <dbReference type="ARBA" id="ARBA00022833"/>
    </source>
</evidence>
<feature type="domain" description="C2H2-type" evidence="7">
    <location>
        <begin position="104"/>
        <end position="133"/>
    </location>
</feature>
<keyword evidence="9" id="KW-1185">Reference proteome</keyword>
<dbReference type="GO" id="GO:0045944">
    <property type="term" value="P:positive regulation of transcription by RNA polymerase II"/>
    <property type="evidence" value="ECO:0007669"/>
    <property type="project" value="UniProtKB-ARBA"/>
</dbReference>
<dbReference type="SUPFAM" id="SSF57667">
    <property type="entry name" value="beta-beta-alpha zinc fingers"/>
    <property type="match status" value="5"/>
</dbReference>
<dbReference type="AlphaFoldDB" id="A0A9N9GFC2"/>
<sequence>MTKRKALSGDESSYIESETASADSSEIEVFTSEDDGRKDFETNPSVTFSSTQKEIHSQVKLINGELVKNTKKPYKCFFEGCDAAYSKPIRLEYHLMVHTGERPYECPEPGCGKTYRRPHNLKVHAIKHSQDPRPIKCPFDGCEKAYQYQHSLDRHIKTHEYGKPFKCTFELCSEAFVKPNQLREHITMHTGKKPFLCEHPGCNKSYNKKQHLTQHQRSSHNVVPRYRCAYESCELEFIKLPELQAHLRNDHEPIKTCSICSKNFTQPRGLRNHMRVHDPNRLLFPCEWEGHKYPITLFASKKLQKKNLNDHVKRRHLHIQRFECDWPECEQKFTSKQELQKHKTKRHEQPEKKRRKINDSIKEASVTELFTGGNYDNSGRKIRCTFEDCMFLFKRNYDLQRHLRSKHSGQTSE</sequence>
<dbReference type="GO" id="GO:0008270">
    <property type="term" value="F:zinc ion binding"/>
    <property type="evidence" value="ECO:0007669"/>
    <property type="project" value="UniProtKB-KW"/>
</dbReference>
<feature type="domain" description="C2H2-type" evidence="7">
    <location>
        <begin position="195"/>
        <end position="220"/>
    </location>
</feature>
<keyword evidence="2" id="KW-0677">Repeat</keyword>
<feature type="region of interest" description="Disordered" evidence="6">
    <location>
        <begin position="337"/>
        <end position="360"/>
    </location>
</feature>
<evidence type="ECO:0000256" key="3">
    <source>
        <dbReference type="ARBA" id="ARBA00022771"/>
    </source>
</evidence>
<comment type="caution">
    <text evidence="8">The sequence shown here is derived from an EMBL/GenBank/DDBJ whole genome shotgun (WGS) entry which is preliminary data.</text>
</comment>
<dbReference type="SMART" id="SM00355">
    <property type="entry name" value="ZnF_C2H2"/>
    <property type="match status" value="9"/>
</dbReference>
<dbReference type="EMBL" id="CAJVPS010004055">
    <property type="protein sequence ID" value="CAG8598412.1"/>
    <property type="molecule type" value="Genomic_DNA"/>
</dbReference>
<dbReference type="GO" id="GO:0005634">
    <property type="term" value="C:nucleus"/>
    <property type="evidence" value="ECO:0007669"/>
    <property type="project" value="UniProtKB-ARBA"/>
</dbReference>
<keyword evidence="1" id="KW-0479">Metal-binding</keyword>
<organism evidence="8 9">
    <name type="scientific">Ambispora leptoticha</name>
    <dbReference type="NCBI Taxonomy" id="144679"/>
    <lineage>
        <taxon>Eukaryota</taxon>
        <taxon>Fungi</taxon>
        <taxon>Fungi incertae sedis</taxon>
        <taxon>Mucoromycota</taxon>
        <taxon>Glomeromycotina</taxon>
        <taxon>Glomeromycetes</taxon>
        <taxon>Archaeosporales</taxon>
        <taxon>Ambisporaceae</taxon>
        <taxon>Ambispora</taxon>
    </lineage>
</organism>
<keyword evidence="3 5" id="KW-0863">Zinc-finger</keyword>
<evidence type="ECO:0000256" key="2">
    <source>
        <dbReference type="ARBA" id="ARBA00022737"/>
    </source>
</evidence>
<name>A0A9N9GFC2_9GLOM</name>
<feature type="region of interest" description="Disordered" evidence="6">
    <location>
        <begin position="1"/>
        <end position="51"/>
    </location>
</feature>
<dbReference type="Gene3D" id="3.30.160.60">
    <property type="entry name" value="Classic Zinc Finger"/>
    <property type="match status" value="8"/>
</dbReference>
<evidence type="ECO:0000259" key="7">
    <source>
        <dbReference type="PROSITE" id="PS50157"/>
    </source>
</evidence>
<dbReference type="OrthoDB" id="6365676at2759"/>
<dbReference type="Proteomes" id="UP000789508">
    <property type="component" value="Unassembled WGS sequence"/>
</dbReference>
<dbReference type="PROSITE" id="PS00028">
    <property type="entry name" value="ZINC_FINGER_C2H2_1"/>
    <property type="match status" value="9"/>
</dbReference>
<dbReference type="GO" id="GO:0000978">
    <property type="term" value="F:RNA polymerase II cis-regulatory region sequence-specific DNA binding"/>
    <property type="evidence" value="ECO:0007669"/>
    <property type="project" value="TreeGrafter"/>
</dbReference>
<proteinExistence type="predicted"/>
<dbReference type="InterPro" id="IPR050329">
    <property type="entry name" value="GLI_C2H2-zinc-finger"/>
</dbReference>
<dbReference type="InterPro" id="IPR013087">
    <property type="entry name" value="Znf_C2H2_type"/>
</dbReference>